<sequence>GEIELISEEPQEGKTDLEVEIKDEKVGFYLRVNKFLEREFKKFYRKANEVKKVLETQKEKYLAHLAEIGFKDYFTDQARWLFSDQKDLKTIALKMASGEIDLDDYTEGRSKQIEMALTGGKKFDELEQTGVDRLPKSRGKRLSRIERSTLESLESQEEIVNRLSQEYFGSLPKTTQVELADIIKAVQENEFYRQVVKAQKETFSADKLYDNCDHCLEAGSLAPFKRGGDFSPSTSLISPSGAVAAQLVSNQNAEKISQFIYTKPERDNFIFPFDMREDITGPFFTNFQPEMLAILELKGKGSCTETITSKISKKAISKLLWNLSTLGVDIDKNSTASYKGVDFLKDELFHPPKDKQKKRIEDSKRLFPFNGAKPKLAPEDLSDRLDLSSPINTAQQGQTLNELTLLKTDRLYDGFASTDKIYKELGRYAEELQGLLSDAEIKEAETKWEKRWEPIFDLLIEKDGDRYNLYPQGFQEAKDVEEDDEPEITLTKGEKTQIGNLTVLIKDGYLQLGTTKYELIPHPRWENYYGLDINPESLGILQAYCEEVPVRIQIETGKENYEKN</sequence>
<dbReference type="EMBL" id="CAJVQC010017566">
    <property type="protein sequence ID" value="CAG8685651.1"/>
    <property type="molecule type" value="Genomic_DNA"/>
</dbReference>
<reference evidence="1" key="1">
    <citation type="submission" date="2021-06" db="EMBL/GenBank/DDBJ databases">
        <authorList>
            <person name="Kallberg Y."/>
            <person name="Tangrot J."/>
            <person name="Rosling A."/>
        </authorList>
    </citation>
    <scope>NUCLEOTIDE SEQUENCE</scope>
    <source>
        <strain evidence="1">MA461A</strain>
    </source>
</reference>
<protein>
    <submittedName>
        <fullName evidence="1">35348_t:CDS:1</fullName>
    </submittedName>
</protein>
<comment type="caution">
    <text evidence="1">The sequence shown here is derived from an EMBL/GenBank/DDBJ whole genome shotgun (WGS) entry which is preliminary data.</text>
</comment>
<feature type="non-terminal residue" evidence="1">
    <location>
        <position position="1"/>
    </location>
</feature>
<dbReference type="Proteomes" id="UP000789920">
    <property type="component" value="Unassembled WGS sequence"/>
</dbReference>
<evidence type="ECO:0000313" key="2">
    <source>
        <dbReference type="Proteomes" id="UP000789920"/>
    </source>
</evidence>
<proteinExistence type="predicted"/>
<keyword evidence="2" id="KW-1185">Reference proteome</keyword>
<organism evidence="1 2">
    <name type="scientific">Racocetra persica</name>
    <dbReference type="NCBI Taxonomy" id="160502"/>
    <lineage>
        <taxon>Eukaryota</taxon>
        <taxon>Fungi</taxon>
        <taxon>Fungi incertae sedis</taxon>
        <taxon>Mucoromycota</taxon>
        <taxon>Glomeromycotina</taxon>
        <taxon>Glomeromycetes</taxon>
        <taxon>Diversisporales</taxon>
        <taxon>Gigasporaceae</taxon>
        <taxon>Racocetra</taxon>
    </lineage>
</organism>
<evidence type="ECO:0000313" key="1">
    <source>
        <dbReference type="EMBL" id="CAG8685651.1"/>
    </source>
</evidence>
<accession>A0ACA9P3Z0</accession>
<name>A0ACA9P3Z0_9GLOM</name>
<gene>
    <name evidence="1" type="ORF">RPERSI_LOCUS9330</name>
</gene>